<feature type="compositionally biased region" description="Basic and acidic residues" evidence="1">
    <location>
        <begin position="148"/>
        <end position="168"/>
    </location>
</feature>
<comment type="caution">
    <text evidence="2">The sequence shown here is derived from an EMBL/GenBank/DDBJ whole genome shotgun (WGS) entry which is preliminary data.</text>
</comment>
<dbReference type="Proteomes" id="UP001590950">
    <property type="component" value="Unassembled WGS sequence"/>
</dbReference>
<keyword evidence="3" id="KW-1185">Reference proteome</keyword>
<feature type="compositionally biased region" description="Acidic residues" evidence="1">
    <location>
        <begin position="176"/>
        <end position="186"/>
    </location>
</feature>
<evidence type="ECO:0000313" key="2">
    <source>
        <dbReference type="EMBL" id="KAL2044767.1"/>
    </source>
</evidence>
<name>A0ABR4AG17_9LECA</name>
<gene>
    <name evidence="2" type="ORF">N7G274_002542</name>
</gene>
<sequence length="590" mass="63179">MPRQGSPSPHGRPQLTERQSSTPSVSKGSPTAGHLSKSQKGSSTRLHKAHAVGHGRHTHGRVPSYGKGLHKLSKLRPDESEDGGAHANHQNKSASSTPTGSPNSQKFKRNSSNVSLPRTGSKVSLRKNGSTVSIARNTSAAKLGNQSKSEKAHTKNDLRKNGTDDRPLKGQASFEVGDEDQDDGWTEDNSSQSPNTTRQSAARPKSPLSRDPPSPDEEPPDPSPQKLPYSPPQSPLTKPSAFTNHIKEINHPNGLPYSHPPNAEEVTHRLLNRSAHSATPTTSTVSATVTPSGSTGSPPFAHSHTSTIAPEPSMPADGISRFLSTTGSSASSAAPASVSHLQSTLAHLNNRPNSPHRDIIPTTSTSCRVKSAANLSRPRINGESSSTSPPRQQRKPSYNLPEKVANPWAPRISPYESARAADPNAGKSLTQLRLDLQRMSSQREDAPAQQPLMQHGSVIGVQNLSAGSSDMAARLERQYQQAQLEYHNSRRFYPDLLVGNISRRNVERKIDIARKDGKMGDGSKHGIQKVKTPMGSGSSGERRGRVRFEVGSSPGKDLGSEEGSVEGDGEGVEGLLRRIWVGSEVVSGEE</sequence>
<feature type="compositionally biased region" description="Polar residues" evidence="1">
    <location>
        <begin position="88"/>
        <end position="147"/>
    </location>
</feature>
<feature type="region of interest" description="Disordered" evidence="1">
    <location>
        <begin position="1"/>
        <end position="405"/>
    </location>
</feature>
<proteinExistence type="predicted"/>
<reference evidence="2 3" key="1">
    <citation type="submission" date="2024-09" db="EMBL/GenBank/DDBJ databases">
        <title>Rethinking Asexuality: The Enigmatic Case of Functional Sexual Genes in Lepraria (Stereocaulaceae).</title>
        <authorList>
            <person name="Doellman M."/>
            <person name="Sun Y."/>
            <person name="Barcenas-Pena A."/>
            <person name="Lumbsch H.T."/>
            <person name="Grewe F."/>
        </authorList>
    </citation>
    <scope>NUCLEOTIDE SEQUENCE [LARGE SCALE GENOMIC DNA]</scope>
    <source>
        <strain evidence="2 3">Mercado 3170</strain>
    </source>
</reference>
<feature type="compositionally biased region" description="Polar residues" evidence="1">
    <location>
        <begin position="382"/>
        <end position="391"/>
    </location>
</feature>
<evidence type="ECO:0000313" key="3">
    <source>
        <dbReference type="Proteomes" id="UP001590950"/>
    </source>
</evidence>
<organism evidence="2 3">
    <name type="scientific">Stereocaulon virgatum</name>
    <dbReference type="NCBI Taxonomy" id="373712"/>
    <lineage>
        <taxon>Eukaryota</taxon>
        <taxon>Fungi</taxon>
        <taxon>Dikarya</taxon>
        <taxon>Ascomycota</taxon>
        <taxon>Pezizomycotina</taxon>
        <taxon>Lecanoromycetes</taxon>
        <taxon>OSLEUM clade</taxon>
        <taxon>Lecanoromycetidae</taxon>
        <taxon>Lecanorales</taxon>
        <taxon>Lecanorineae</taxon>
        <taxon>Stereocaulaceae</taxon>
        <taxon>Stereocaulon</taxon>
    </lineage>
</organism>
<feature type="compositionally biased region" description="Pro residues" evidence="1">
    <location>
        <begin position="221"/>
        <end position="234"/>
    </location>
</feature>
<accession>A0ABR4AG17</accession>
<feature type="compositionally biased region" description="Polar residues" evidence="1">
    <location>
        <begin position="187"/>
        <end position="200"/>
    </location>
</feature>
<feature type="compositionally biased region" description="Polar residues" evidence="1">
    <location>
        <begin position="340"/>
        <end position="353"/>
    </location>
</feature>
<dbReference type="PANTHER" id="PTHR22794:SF2">
    <property type="entry name" value="THAP DOMAIN-CONTAINING PROTEIN 11"/>
    <property type="match status" value="1"/>
</dbReference>
<protein>
    <submittedName>
        <fullName evidence="2">Uncharacterized protein</fullName>
    </submittedName>
</protein>
<feature type="region of interest" description="Disordered" evidence="1">
    <location>
        <begin position="516"/>
        <end position="569"/>
    </location>
</feature>
<dbReference type="EMBL" id="JBEFKJ010000008">
    <property type="protein sequence ID" value="KAL2044767.1"/>
    <property type="molecule type" value="Genomic_DNA"/>
</dbReference>
<feature type="compositionally biased region" description="Basic residues" evidence="1">
    <location>
        <begin position="45"/>
        <end position="60"/>
    </location>
</feature>
<feature type="compositionally biased region" description="Low complexity" evidence="1">
    <location>
        <begin position="277"/>
        <end position="299"/>
    </location>
</feature>
<dbReference type="PANTHER" id="PTHR22794">
    <property type="entry name" value="THAP DOMAIN PROTEIN 11"/>
    <property type="match status" value="1"/>
</dbReference>
<evidence type="ECO:0000256" key="1">
    <source>
        <dbReference type="SAM" id="MobiDB-lite"/>
    </source>
</evidence>
<feature type="compositionally biased region" description="Low complexity" evidence="1">
    <location>
        <begin position="328"/>
        <end position="339"/>
    </location>
</feature>
<feature type="compositionally biased region" description="Polar residues" evidence="1">
    <location>
        <begin position="16"/>
        <end position="29"/>
    </location>
</feature>